<evidence type="ECO:0000313" key="7">
    <source>
        <dbReference type="RefSeq" id="XP_022287896.1"/>
    </source>
</evidence>
<dbReference type="GO" id="GO:0030170">
    <property type="term" value="F:pyridoxal phosphate binding"/>
    <property type="evidence" value="ECO:0007669"/>
    <property type="project" value="UniProtKB-UniRule"/>
</dbReference>
<dbReference type="Pfam" id="PF03473">
    <property type="entry name" value="MOSC"/>
    <property type="match status" value="1"/>
</dbReference>
<dbReference type="InterPro" id="IPR000192">
    <property type="entry name" value="Aminotrans_V_dom"/>
</dbReference>
<dbReference type="GO" id="GO:0016829">
    <property type="term" value="F:lyase activity"/>
    <property type="evidence" value="ECO:0007669"/>
    <property type="project" value="UniProtKB-UniRule"/>
</dbReference>
<dbReference type="GeneID" id="111100388"/>
<dbReference type="GO" id="GO:0008265">
    <property type="term" value="F:molybdenum cofactor sulfurtransferase activity"/>
    <property type="evidence" value="ECO:0007669"/>
    <property type="project" value="UniProtKB-UniRule"/>
</dbReference>
<dbReference type="SUPFAM" id="SSF50800">
    <property type="entry name" value="PK beta-barrel domain-like"/>
    <property type="match status" value="1"/>
</dbReference>
<keyword evidence="2 4" id="KW-0663">Pyridoxal phosphate</keyword>
<evidence type="ECO:0000256" key="3">
    <source>
        <dbReference type="ARBA" id="ARBA00023150"/>
    </source>
</evidence>
<dbReference type="Pfam" id="PF00266">
    <property type="entry name" value="Aminotran_5"/>
    <property type="match status" value="2"/>
</dbReference>
<comment type="cofactor">
    <cofactor evidence="4">
        <name>pyridoxal 5'-phosphate</name>
        <dbReference type="ChEBI" id="CHEBI:597326"/>
    </cofactor>
</comment>
<comment type="function">
    <text evidence="4">Sulfurates the molybdenum cofactor. Sulfation of molybdenum is essential for xanthine dehydrogenase (XDH) and aldehyde oxidase (ADO) enzymes in which molybdenum cofactor is liganded by 1 oxygen and 1 sulfur atom in active form.</text>
</comment>
<feature type="modified residue" description="N6-(pyridoxal phosphate)lysine" evidence="4">
    <location>
        <position position="259"/>
    </location>
</feature>
<dbReference type="SUPFAM" id="SSF141673">
    <property type="entry name" value="MOSC N-terminal domain-like"/>
    <property type="match status" value="1"/>
</dbReference>
<dbReference type="SUPFAM" id="SSF53383">
    <property type="entry name" value="PLP-dependent transferases"/>
    <property type="match status" value="1"/>
</dbReference>
<dbReference type="EC" id="2.8.1.9" evidence="4"/>
<dbReference type="InterPro" id="IPR005302">
    <property type="entry name" value="MoCF_Sase_C"/>
</dbReference>
<dbReference type="PANTHER" id="PTHR14237">
    <property type="entry name" value="MOLYBDOPTERIN COFACTOR SULFURASE MOSC"/>
    <property type="match status" value="1"/>
</dbReference>
<dbReference type="InterPro" id="IPR011037">
    <property type="entry name" value="Pyrv_Knase-like_insert_dom_sf"/>
</dbReference>
<dbReference type="Pfam" id="PF03476">
    <property type="entry name" value="MOSC_N"/>
    <property type="match status" value="1"/>
</dbReference>
<organism evidence="6 7">
    <name type="scientific">Crassostrea virginica</name>
    <name type="common">Eastern oyster</name>
    <dbReference type="NCBI Taxonomy" id="6565"/>
    <lineage>
        <taxon>Eukaryota</taxon>
        <taxon>Metazoa</taxon>
        <taxon>Spiralia</taxon>
        <taxon>Lophotrochozoa</taxon>
        <taxon>Mollusca</taxon>
        <taxon>Bivalvia</taxon>
        <taxon>Autobranchia</taxon>
        <taxon>Pteriomorphia</taxon>
        <taxon>Ostreida</taxon>
        <taxon>Ostreoidea</taxon>
        <taxon>Ostreidae</taxon>
        <taxon>Crassostrea</taxon>
    </lineage>
</organism>
<evidence type="ECO:0000256" key="1">
    <source>
        <dbReference type="ARBA" id="ARBA00022679"/>
    </source>
</evidence>
<proteinExistence type="inferred from homology"/>
<dbReference type="GO" id="GO:0030151">
    <property type="term" value="F:molybdenum ion binding"/>
    <property type="evidence" value="ECO:0007669"/>
    <property type="project" value="UniProtKB-UniRule"/>
</dbReference>
<evidence type="ECO:0000313" key="6">
    <source>
        <dbReference type="Proteomes" id="UP000694844"/>
    </source>
</evidence>
<keyword evidence="3 4" id="KW-0501">Molybdenum cofactor biosynthesis</keyword>
<feature type="domain" description="MOSC" evidence="5">
    <location>
        <begin position="692"/>
        <end position="856"/>
    </location>
</feature>
<gene>
    <name evidence="7" type="primary">LOC111100388</name>
</gene>
<evidence type="ECO:0000256" key="4">
    <source>
        <dbReference type="HAMAP-Rule" id="MF_03050"/>
    </source>
</evidence>
<dbReference type="RefSeq" id="XP_022287896.1">
    <property type="nucleotide sequence ID" value="XM_022432188.1"/>
</dbReference>
<dbReference type="PROSITE" id="PS51340">
    <property type="entry name" value="MOSC"/>
    <property type="match status" value="1"/>
</dbReference>
<keyword evidence="6" id="KW-1185">Reference proteome</keyword>
<dbReference type="InterPro" id="IPR028886">
    <property type="entry name" value="MoCo_sulfurase"/>
</dbReference>
<comment type="catalytic activity">
    <reaction evidence="4">
        <text>Mo-molybdopterin + L-cysteine + AH2 = thio-Mo-molybdopterin + L-alanine + A + H2O</text>
        <dbReference type="Rhea" id="RHEA:42636"/>
        <dbReference type="ChEBI" id="CHEBI:13193"/>
        <dbReference type="ChEBI" id="CHEBI:15377"/>
        <dbReference type="ChEBI" id="CHEBI:17499"/>
        <dbReference type="ChEBI" id="CHEBI:35235"/>
        <dbReference type="ChEBI" id="CHEBI:57972"/>
        <dbReference type="ChEBI" id="CHEBI:71302"/>
        <dbReference type="ChEBI" id="CHEBI:82685"/>
        <dbReference type="EC" id="2.8.1.9"/>
    </reaction>
</comment>
<protein>
    <recommendedName>
        <fullName evidence="4">Molybdenum cofactor sulfurase</fullName>
        <shortName evidence="4">MCS</shortName>
        <shortName evidence="4">MOS</shortName>
        <shortName evidence="4">MoCo sulfurase</shortName>
        <ecNumber evidence="4">2.8.1.9</ecNumber>
    </recommendedName>
    <alternativeName>
        <fullName evidence="4">Molybdenum cofactor sulfurtransferase</fullName>
    </alternativeName>
</protein>
<reference evidence="7" key="2">
    <citation type="submission" date="2025-08" db="UniProtKB">
        <authorList>
            <consortium name="RefSeq"/>
        </authorList>
    </citation>
    <scope>IDENTIFICATION</scope>
    <source>
        <tissue evidence="7">Whole sample</tissue>
    </source>
</reference>
<dbReference type="InterPro" id="IPR005303">
    <property type="entry name" value="MOCOS_middle"/>
</dbReference>
<dbReference type="GO" id="GO:0006777">
    <property type="term" value="P:Mo-molybdopterin cofactor biosynthetic process"/>
    <property type="evidence" value="ECO:0007669"/>
    <property type="project" value="UniProtKB-UniRule"/>
</dbReference>
<dbReference type="KEGG" id="cvn:111100388"/>
<dbReference type="Proteomes" id="UP000694844">
    <property type="component" value="Chromosome 1"/>
</dbReference>
<dbReference type="PANTHER" id="PTHR14237:SF80">
    <property type="entry name" value="MOLYBDENUM COFACTOR SULFURASE"/>
    <property type="match status" value="1"/>
</dbReference>
<dbReference type="AlphaFoldDB" id="A0A8B8A8X1"/>
<dbReference type="Gene3D" id="3.40.640.10">
    <property type="entry name" value="Type I PLP-dependent aspartate aminotransferase-like (Major domain)"/>
    <property type="match status" value="1"/>
</dbReference>
<reference evidence="6" key="1">
    <citation type="submission" date="2024-06" db="UniProtKB">
        <authorList>
            <consortium name="RefSeq"/>
        </authorList>
    </citation>
    <scope>NUCLEOTIDE SEQUENCE [LARGE SCALE GENOMIC DNA]</scope>
</reference>
<accession>A0A8B8A8X1</accession>
<sequence>MAYMNLYNKGIEHRRDSEFPQLKGCTYVEHIGATLYSRSQIEAYQKELFSNLYGNPHSRSESSRLSTDAVDQIRFRILEHFNTNDEEYSVIFTANCTSALKTIAECFTFSPHPLNNKDEPNVSPSQTKKSQQHGCFCYLLDNHTSVQGMRECLQDRASVILCLPESELENKDVSKSYILTHHAPYNVGNCLFVYPAQSNFSGQKYPLSWIPKIRNQEMGFQNQFGGNWFTVLDAAAFVSTAPVDLGVHKPDFVTLSFYKMFGFPTGLGALLVKNTSACLLKKTYFGGGTVAASSATEMFHVYRPNPSERFEDGTVPFLDIIAVRHGLDALQKIGGGMEMVSGHTFCIAKYFHYNLSHLHHDNGMSVAEIYCNGNFQDPSTQGAVVNFNLMRANGMYIGFAEVDRLAQLHDIHLRTGCFCNIGACQMFLRISSEDIKANLQAGHVCGDDRDLINGRPTGSVRISFGYMSTLQDAQHCLRFIVENFLETSKARPLYTEKWEEMHMEGGVKLLVNSSELGRKMEVTDNRFKDIVAMGTDSRGSCSTDVGLLNMSQVKDAMSDCTADNVIRLTNICLYPVKSCAAFMVSEWETGPSGLLYDRNWMIVSENGVAISQKREPKLCQIKPSLDLAQGTLTLSYRDMKPVTIPIQQEEDSSRCNPALSCTSKVCGDRVNGRDCGEAVAGWISEVLGRPGSRLIQQNNNHSRTSKLRDKENDMTQKETLSLSNESQYLLISRPSVKDLLSKIKERQSNENEAIEHIDLENLVHRFRANLIVDGGTSYQEDSWENIQIGQHRFIGQGGCTRCQMICLDQDTGRRSREPLRTLAVTRGSKIPFGIHVRNDMRSVGARLRVGDPVQLI</sequence>
<keyword evidence="1 4" id="KW-0808">Transferase</keyword>
<dbReference type="OrthoDB" id="420046at2759"/>
<evidence type="ECO:0000259" key="5">
    <source>
        <dbReference type="PROSITE" id="PS51340"/>
    </source>
</evidence>
<dbReference type="HAMAP" id="MF_03050">
    <property type="entry name" value="MOCOS"/>
    <property type="match status" value="1"/>
</dbReference>
<evidence type="ECO:0000256" key="2">
    <source>
        <dbReference type="ARBA" id="ARBA00022898"/>
    </source>
</evidence>
<comment type="similarity">
    <text evidence="4">Belongs to the class-V pyridoxal-phosphate-dependent aminotransferase family. MOCOS subfamily.</text>
</comment>
<dbReference type="InterPro" id="IPR015424">
    <property type="entry name" value="PyrdxlP-dep_Trfase"/>
</dbReference>
<name>A0A8B8A8X1_CRAVI</name>
<dbReference type="InterPro" id="IPR015421">
    <property type="entry name" value="PyrdxlP-dep_Trfase_major"/>
</dbReference>
<feature type="active site" evidence="4">
    <location>
        <position position="419"/>
    </location>
</feature>